<dbReference type="Proteomes" id="UP000499080">
    <property type="component" value="Unassembled WGS sequence"/>
</dbReference>
<dbReference type="GO" id="GO:0003676">
    <property type="term" value="F:nucleic acid binding"/>
    <property type="evidence" value="ECO:0007669"/>
    <property type="project" value="InterPro"/>
</dbReference>
<evidence type="ECO:0000313" key="3">
    <source>
        <dbReference type="Proteomes" id="UP000499080"/>
    </source>
</evidence>
<dbReference type="Gene3D" id="3.30.420.10">
    <property type="entry name" value="Ribonuclease H-like superfamily/Ribonuclease H"/>
    <property type="match status" value="1"/>
</dbReference>
<sequence length="102" mass="11507">MVNVDIIGPIEPSSAQKYKYVLCIMDQHSRWPEAVLMRSLTAKSTCDALLELFMRTWIPNFIASDQGSNFISKLSQEFHKRLVSNQKFSCPGNAASNGLVER</sequence>
<dbReference type="Pfam" id="PF00665">
    <property type="entry name" value="rve"/>
    <property type="match status" value="1"/>
</dbReference>
<dbReference type="InterPro" id="IPR012337">
    <property type="entry name" value="RNaseH-like_sf"/>
</dbReference>
<organism evidence="2 3">
    <name type="scientific">Araneus ventricosus</name>
    <name type="common">Orbweaver spider</name>
    <name type="synonym">Epeira ventricosa</name>
    <dbReference type="NCBI Taxonomy" id="182803"/>
    <lineage>
        <taxon>Eukaryota</taxon>
        <taxon>Metazoa</taxon>
        <taxon>Ecdysozoa</taxon>
        <taxon>Arthropoda</taxon>
        <taxon>Chelicerata</taxon>
        <taxon>Arachnida</taxon>
        <taxon>Araneae</taxon>
        <taxon>Araneomorphae</taxon>
        <taxon>Entelegynae</taxon>
        <taxon>Araneoidea</taxon>
        <taxon>Araneidae</taxon>
        <taxon>Araneus</taxon>
    </lineage>
</organism>
<comment type="caution">
    <text evidence="2">The sequence shown here is derived from an EMBL/GenBank/DDBJ whole genome shotgun (WGS) entry which is preliminary data.</text>
</comment>
<dbReference type="InterPro" id="IPR001584">
    <property type="entry name" value="Integrase_cat-core"/>
</dbReference>
<dbReference type="InterPro" id="IPR036397">
    <property type="entry name" value="RNaseH_sf"/>
</dbReference>
<dbReference type="InterPro" id="IPR050951">
    <property type="entry name" value="Retrovirus_Pol_polyprotein"/>
</dbReference>
<dbReference type="OrthoDB" id="6428694at2759"/>
<gene>
    <name evidence="2" type="ORF">AVEN_262892_1</name>
</gene>
<dbReference type="PANTHER" id="PTHR37984:SF15">
    <property type="entry name" value="INTEGRASE CATALYTIC DOMAIN-CONTAINING PROTEIN"/>
    <property type="match status" value="1"/>
</dbReference>
<accession>A0A4Y2DFY7</accession>
<protein>
    <recommendedName>
        <fullName evidence="1">Integrase catalytic domain-containing protein</fullName>
    </recommendedName>
</protein>
<dbReference type="GO" id="GO:0015074">
    <property type="term" value="P:DNA integration"/>
    <property type="evidence" value="ECO:0007669"/>
    <property type="project" value="InterPro"/>
</dbReference>
<dbReference type="SUPFAM" id="SSF53098">
    <property type="entry name" value="Ribonuclease H-like"/>
    <property type="match status" value="1"/>
</dbReference>
<feature type="domain" description="Integrase catalytic" evidence="1">
    <location>
        <begin position="1"/>
        <end position="102"/>
    </location>
</feature>
<dbReference type="AlphaFoldDB" id="A0A4Y2DFY7"/>
<reference evidence="2 3" key="1">
    <citation type="journal article" date="2019" name="Sci. Rep.">
        <title>Orb-weaving spider Araneus ventricosus genome elucidates the spidroin gene catalogue.</title>
        <authorList>
            <person name="Kono N."/>
            <person name="Nakamura H."/>
            <person name="Ohtoshi R."/>
            <person name="Moran D.A.P."/>
            <person name="Shinohara A."/>
            <person name="Yoshida Y."/>
            <person name="Fujiwara M."/>
            <person name="Mori M."/>
            <person name="Tomita M."/>
            <person name="Arakawa K."/>
        </authorList>
    </citation>
    <scope>NUCLEOTIDE SEQUENCE [LARGE SCALE GENOMIC DNA]</scope>
</reference>
<evidence type="ECO:0000259" key="1">
    <source>
        <dbReference type="PROSITE" id="PS50994"/>
    </source>
</evidence>
<dbReference type="PANTHER" id="PTHR37984">
    <property type="entry name" value="PROTEIN CBG26694"/>
    <property type="match status" value="1"/>
</dbReference>
<evidence type="ECO:0000313" key="2">
    <source>
        <dbReference type="EMBL" id="GBM15722.1"/>
    </source>
</evidence>
<dbReference type="PROSITE" id="PS50994">
    <property type="entry name" value="INTEGRASE"/>
    <property type="match status" value="1"/>
</dbReference>
<proteinExistence type="predicted"/>
<name>A0A4Y2DFY7_ARAVE</name>
<keyword evidence="3" id="KW-1185">Reference proteome</keyword>
<dbReference type="EMBL" id="BGPR01000363">
    <property type="protein sequence ID" value="GBM15722.1"/>
    <property type="molecule type" value="Genomic_DNA"/>
</dbReference>